<dbReference type="Proteomes" id="UP001497744">
    <property type="component" value="Unassembled WGS sequence"/>
</dbReference>
<keyword evidence="9" id="KW-1185">Reference proteome</keyword>
<evidence type="ECO:0000256" key="2">
    <source>
        <dbReference type="ARBA" id="ARBA00012150"/>
    </source>
</evidence>
<keyword evidence="3 5" id="KW-0378">Hydrolase</keyword>
<dbReference type="GeneID" id="94193982"/>
<evidence type="ECO:0000256" key="5">
    <source>
        <dbReference type="PROSITE-ProRule" id="PRU00520"/>
    </source>
</evidence>
<dbReference type="PROSITE" id="PS51160">
    <property type="entry name" value="ACYLPHOSPHATASE_3"/>
    <property type="match status" value="1"/>
</dbReference>
<evidence type="ECO:0000313" key="8">
    <source>
        <dbReference type="EMBL" id="GIX62501.1"/>
    </source>
</evidence>
<dbReference type="EMBL" id="BPLF01000002">
    <property type="protein sequence ID" value="GIX62501.1"/>
    <property type="molecule type" value="Genomic_DNA"/>
</dbReference>
<reference evidence="8 9" key="1">
    <citation type="submission" date="2021-06" db="EMBL/GenBank/DDBJ databases">
        <title>Genome sequence of Babesia caballi.</title>
        <authorList>
            <person name="Yamagishi J."/>
            <person name="Kidaka T."/>
            <person name="Ochi A."/>
        </authorList>
    </citation>
    <scope>NUCLEOTIDE SEQUENCE [LARGE SCALE GENOMIC DNA]</scope>
    <source>
        <strain evidence="8">USDA-D6B2</strain>
    </source>
</reference>
<dbReference type="PRINTS" id="PR00112">
    <property type="entry name" value="ACYLPHPHTASE"/>
</dbReference>
<name>A0AAV4LTU0_BABCB</name>
<dbReference type="Pfam" id="PF00708">
    <property type="entry name" value="Acylphosphatase"/>
    <property type="match status" value="1"/>
</dbReference>
<dbReference type="PROSITE" id="PS00150">
    <property type="entry name" value="ACYLPHOSPHATASE_1"/>
    <property type="match status" value="1"/>
</dbReference>
<dbReference type="PANTHER" id="PTHR10029">
    <property type="entry name" value="ACYLPHOSPHATASE"/>
    <property type="match status" value="1"/>
</dbReference>
<dbReference type="AlphaFoldDB" id="A0AAV4LTU0"/>
<dbReference type="PANTHER" id="PTHR10029:SF3">
    <property type="entry name" value="ACYLPHOSPHATASE-RELATED"/>
    <property type="match status" value="1"/>
</dbReference>
<proteinExistence type="inferred from homology"/>
<feature type="active site" evidence="5">
    <location>
        <position position="21"/>
    </location>
</feature>
<evidence type="ECO:0000313" key="9">
    <source>
        <dbReference type="Proteomes" id="UP001497744"/>
    </source>
</evidence>
<feature type="domain" description="Acylphosphatase-like" evidence="7">
    <location>
        <begin position="6"/>
        <end position="97"/>
    </location>
</feature>
<dbReference type="InterPro" id="IPR020456">
    <property type="entry name" value="Acylphosphatase"/>
</dbReference>
<protein>
    <recommendedName>
        <fullName evidence="2 5">acylphosphatase</fullName>
        <ecNumber evidence="2 5">3.6.1.7</ecNumber>
    </recommendedName>
</protein>
<evidence type="ECO:0000256" key="6">
    <source>
        <dbReference type="RuleBase" id="RU004168"/>
    </source>
</evidence>
<gene>
    <name evidence="8" type="ORF">BcabD6B2_19360</name>
</gene>
<comment type="catalytic activity">
    <reaction evidence="4 5">
        <text>an acyl phosphate + H2O = a carboxylate + phosphate + H(+)</text>
        <dbReference type="Rhea" id="RHEA:14965"/>
        <dbReference type="ChEBI" id="CHEBI:15377"/>
        <dbReference type="ChEBI" id="CHEBI:15378"/>
        <dbReference type="ChEBI" id="CHEBI:29067"/>
        <dbReference type="ChEBI" id="CHEBI:43474"/>
        <dbReference type="ChEBI" id="CHEBI:59918"/>
        <dbReference type="EC" id="3.6.1.7"/>
    </reaction>
</comment>
<dbReference type="RefSeq" id="XP_067714570.1">
    <property type="nucleotide sequence ID" value="XM_067858469.1"/>
</dbReference>
<dbReference type="GO" id="GO:0003998">
    <property type="term" value="F:acylphosphatase activity"/>
    <property type="evidence" value="ECO:0007669"/>
    <property type="project" value="UniProtKB-EC"/>
</dbReference>
<comment type="similarity">
    <text evidence="1 6">Belongs to the acylphosphatase family.</text>
</comment>
<comment type="caution">
    <text evidence="8">The sequence shown here is derived from an EMBL/GenBank/DDBJ whole genome shotgun (WGS) entry which is preliminary data.</text>
</comment>
<evidence type="ECO:0000256" key="3">
    <source>
        <dbReference type="ARBA" id="ARBA00022801"/>
    </source>
</evidence>
<dbReference type="EC" id="3.6.1.7" evidence="2 5"/>
<dbReference type="SUPFAM" id="SSF54975">
    <property type="entry name" value="Acylphosphatase/BLUF domain-like"/>
    <property type="match status" value="1"/>
</dbReference>
<organism evidence="8 9">
    <name type="scientific">Babesia caballi</name>
    <dbReference type="NCBI Taxonomy" id="5871"/>
    <lineage>
        <taxon>Eukaryota</taxon>
        <taxon>Sar</taxon>
        <taxon>Alveolata</taxon>
        <taxon>Apicomplexa</taxon>
        <taxon>Aconoidasida</taxon>
        <taxon>Piroplasmida</taxon>
        <taxon>Babesiidae</taxon>
        <taxon>Babesia</taxon>
    </lineage>
</organism>
<accession>A0AAV4LTU0</accession>
<dbReference type="InterPro" id="IPR036046">
    <property type="entry name" value="Acylphosphatase-like_dom_sf"/>
</dbReference>
<dbReference type="InterPro" id="IPR017968">
    <property type="entry name" value="Acylphosphatase_CS"/>
</dbReference>
<sequence>MASVLCAKFRVHGRVQGVFFRKFTKEEADRLGIKGFVKNETDGTVVGEGQSRSKDALAAFRHFLEKVGSPKSEITSCDFTMTERNGELDYTSFDIIR</sequence>
<feature type="active site" evidence="5">
    <location>
        <position position="39"/>
    </location>
</feature>
<dbReference type="InterPro" id="IPR001792">
    <property type="entry name" value="Acylphosphatase-like_dom"/>
</dbReference>
<evidence type="ECO:0000256" key="1">
    <source>
        <dbReference type="ARBA" id="ARBA00005614"/>
    </source>
</evidence>
<evidence type="ECO:0000259" key="7">
    <source>
        <dbReference type="PROSITE" id="PS51160"/>
    </source>
</evidence>
<dbReference type="Gene3D" id="3.30.70.100">
    <property type="match status" value="1"/>
</dbReference>
<evidence type="ECO:0000256" key="4">
    <source>
        <dbReference type="ARBA" id="ARBA00047645"/>
    </source>
</evidence>